<evidence type="ECO:0000313" key="10">
    <source>
        <dbReference type="Proteomes" id="UP000466864"/>
    </source>
</evidence>
<evidence type="ECO:0000256" key="2">
    <source>
        <dbReference type="ARBA" id="ARBA00022448"/>
    </source>
</evidence>
<feature type="transmembrane region" description="Helical" evidence="7">
    <location>
        <begin position="59"/>
        <end position="76"/>
    </location>
</feature>
<sequence length="439" mass="48220">MGTESGTAEKVYVRSIKNNIVTLVLLIIAGAMIYSLPYFRSYYYDTFVEVYGLTNTQMGALGSAYGGFAIIAYFLGGFCADRWPAKKLLFVSLVVTGVLGFLLLLKPPYWALFAIHAVWGITSILTFWNALVKALRSIASEKEQGRVFGLFEGGRGITNMVQSAAVLAAFGILSEKISAQAGLFTIIIIYSVIDIALGFLILFMYREPPFHRESNAIVNVPVLKRVLKMPTTWLNAIIIFCSYAICCSYFYITPYTTAVFGATAVIGAAIGYFSQYVRPVGCFIAGFTADRIGSSKVLLGSFILMIIGMLGLIFIPGKKSMIGILLVFCAVIYASMYAAQSMHFAIMEEADNPVEVTGTVTAILTPLGYSVELFAPLIAGRCLDRWEGAKGYQVFFGVLTILLVIGLFCTIAWLRMTKEKRENIQKARLQAKAEKKKKS</sequence>
<protein>
    <submittedName>
        <fullName evidence="9">MFS transporter</fullName>
    </submittedName>
</protein>
<evidence type="ECO:0000313" key="9">
    <source>
        <dbReference type="EMBL" id="MST82670.1"/>
    </source>
</evidence>
<feature type="transmembrane region" description="Helical" evidence="7">
    <location>
        <begin position="297"/>
        <end position="315"/>
    </location>
</feature>
<evidence type="ECO:0000259" key="8">
    <source>
        <dbReference type="PROSITE" id="PS50850"/>
    </source>
</evidence>
<keyword evidence="6 7" id="KW-0472">Membrane</keyword>
<feature type="transmembrane region" description="Helical" evidence="7">
    <location>
        <begin position="391"/>
        <end position="414"/>
    </location>
</feature>
<dbReference type="InterPro" id="IPR020846">
    <property type="entry name" value="MFS_dom"/>
</dbReference>
<dbReference type="Pfam" id="PF07690">
    <property type="entry name" value="MFS_1"/>
    <property type="match status" value="1"/>
</dbReference>
<organism evidence="9 10">
    <name type="scientific">Bilifractor porci</name>
    <dbReference type="NCBI Taxonomy" id="2606636"/>
    <lineage>
        <taxon>Bacteria</taxon>
        <taxon>Bacillati</taxon>
        <taxon>Bacillota</taxon>
        <taxon>Clostridia</taxon>
        <taxon>Lachnospirales</taxon>
        <taxon>Lachnospiraceae</taxon>
        <taxon>Bilifractor</taxon>
    </lineage>
</organism>
<keyword evidence="10" id="KW-1185">Reference proteome</keyword>
<dbReference type="AlphaFoldDB" id="A0A7X2P9Q4"/>
<name>A0A7X2P9Q4_9FIRM</name>
<keyword evidence="5 7" id="KW-1133">Transmembrane helix</keyword>
<feature type="transmembrane region" description="Helical" evidence="7">
    <location>
        <begin position="233"/>
        <end position="252"/>
    </location>
</feature>
<dbReference type="GO" id="GO:0005886">
    <property type="term" value="C:plasma membrane"/>
    <property type="evidence" value="ECO:0007669"/>
    <property type="project" value="UniProtKB-SubCell"/>
</dbReference>
<dbReference type="InterPro" id="IPR036259">
    <property type="entry name" value="MFS_trans_sf"/>
</dbReference>
<gene>
    <name evidence="9" type="ORF">FYJ60_10105</name>
</gene>
<proteinExistence type="predicted"/>
<dbReference type="PROSITE" id="PS50850">
    <property type="entry name" value="MFS"/>
    <property type="match status" value="1"/>
</dbReference>
<evidence type="ECO:0000256" key="1">
    <source>
        <dbReference type="ARBA" id="ARBA00004651"/>
    </source>
</evidence>
<dbReference type="InterPro" id="IPR011701">
    <property type="entry name" value="MFS"/>
</dbReference>
<comment type="caution">
    <text evidence="9">The sequence shown here is derived from an EMBL/GenBank/DDBJ whole genome shotgun (WGS) entry which is preliminary data.</text>
</comment>
<feature type="transmembrane region" description="Helical" evidence="7">
    <location>
        <begin position="20"/>
        <end position="39"/>
    </location>
</feature>
<keyword evidence="2" id="KW-0813">Transport</keyword>
<evidence type="ECO:0000256" key="6">
    <source>
        <dbReference type="ARBA" id="ARBA00023136"/>
    </source>
</evidence>
<evidence type="ECO:0000256" key="3">
    <source>
        <dbReference type="ARBA" id="ARBA00022475"/>
    </source>
</evidence>
<dbReference type="PANTHER" id="PTHR43124">
    <property type="entry name" value="PURINE EFFLUX PUMP PBUE"/>
    <property type="match status" value="1"/>
</dbReference>
<evidence type="ECO:0000256" key="7">
    <source>
        <dbReference type="SAM" id="Phobius"/>
    </source>
</evidence>
<dbReference type="InterPro" id="IPR050189">
    <property type="entry name" value="MFS_Efflux_Transporters"/>
</dbReference>
<feature type="transmembrane region" description="Helical" evidence="7">
    <location>
        <begin position="179"/>
        <end position="205"/>
    </location>
</feature>
<evidence type="ECO:0000256" key="5">
    <source>
        <dbReference type="ARBA" id="ARBA00022989"/>
    </source>
</evidence>
<feature type="domain" description="Major facilitator superfamily (MFS) profile" evidence="8">
    <location>
        <begin position="18"/>
        <end position="418"/>
    </location>
</feature>
<dbReference type="SUPFAM" id="SSF103473">
    <property type="entry name" value="MFS general substrate transporter"/>
    <property type="match status" value="1"/>
</dbReference>
<feature type="transmembrane region" description="Helical" evidence="7">
    <location>
        <begin position="258"/>
        <end position="277"/>
    </location>
</feature>
<feature type="transmembrane region" description="Helical" evidence="7">
    <location>
        <begin position="321"/>
        <end position="339"/>
    </location>
</feature>
<feature type="transmembrane region" description="Helical" evidence="7">
    <location>
        <begin position="88"/>
        <end position="105"/>
    </location>
</feature>
<dbReference type="Proteomes" id="UP000466864">
    <property type="component" value="Unassembled WGS sequence"/>
</dbReference>
<comment type="subcellular location">
    <subcellularLocation>
        <location evidence="1">Cell membrane</location>
        <topology evidence="1">Multi-pass membrane protein</topology>
    </subcellularLocation>
</comment>
<dbReference type="RefSeq" id="WP_154458573.1">
    <property type="nucleotide sequence ID" value="NZ_VUMV01000007.1"/>
</dbReference>
<dbReference type="GO" id="GO:0022857">
    <property type="term" value="F:transmembrane transporter activity"/>
    <property type="evidence" value="ECO:0007669"/>
    <property type="project" value="InterPro"/>
</dbReference>
<dbReference type="Gene3D" id="1.20.1250.20">
    <property type="entry name" value="MFS general substrate transporter like domains"/>
    <property type="match status" value="2"/>
</dbReference>
<keyword evidence="3" id="KW-1003">Cell membrane</keyword>
<dbReference type="EMBL" id="VUMV01000007">
    <property type="protein sequence ID" value="MST82670.1"/>
    <property type="molecule type" value="Genomic_DNA"/>
</dbReference>
<evidence type="ECO:0000256" key="4">
    <source>
        <dbReference type="ARBA" id="ARBA00022692"/>
    </source>
</evidence>
<keyword evidence="4 7" id="KW-0812">Transmembrane</keyword>
<feature type="transmembrane region" description="Helical" evidence="7">
    <location>
        <begin position="111"/>
        <end position="132"/>
    </location>
</feature>
<dbReference type="PANTHER" id="PTHR43124:SF3">
    <property type="entry name" value="CHLORAMPHENICOL EFFLUX PUMP RV0191"/>
    <property type="match status" value="1"/>
</dbReference>
<accession>A0A7X2P9Q4</accession>
<dbReference type="CDD" id="cd06174">
    <property type="entry name" value="MFS"/>
    <property type="match status" value="1"/>
</dbReference>
<reference evidence="9 10" key="1">
    <citation type="submission" date="2019-08" db="EMBL/GenBank/DDBJ databases">
        <title>In-depth cultivation of the pig gut microbiome towards novel bacterial diversity and tailored functional studies.</title>
        <authorList>
            <person name="Wylensek D."/>
            <person name="Hitch T.C.A."/>
            <person name="Clavel T."/>
        </authorList>
    </citation>
    <scope>NUCLEOTIDE SEQUENCE [LARGE SCALE GENOMIC DNA]</scope>
    <source>
        <strain evidence="9 10">Oil+RF-744-WCA-WT-13</strain>
    </source>
</reference>